<dbReference type="InParanoid" id="Q2FSP7"/>
<proteinExistence type="predicted"/>
<sequence length="105" mass="11748">MTARNRALILVELFFAIVALVCGTMAFTSLVSYAVLTISLGKAAPYTYMWILAMMLLLVVTIYAYRKIEHAPLRVLVVILLFVPQIVFLLLDQTVPFPDVGFLNP</sequence>
<dbReference type="GeneID" id="3922894"/>
<keyword evidence="1" id="KW-0472">Membrane</keyword>
<evidence type="ECO:0000256" key="1">
    <source>
        <dbReference type="SAM" id="Phobius"/>
    </source>
</evidence>
<reference evidence="3" key="1">
    <citation type="journal article" date="2016" name="Stand. Genomic Sci.">
        <title>Complete genome sequence of Methanospirillum hungatei type strain JF1.</title>
        <authorList>
            <person name="Gunsalus R.P."/>
            <person name="Cook L.E."/>
            <person name="Crable B."/>
            <person name="Rohlin L."/>
            <person name="McDonald E."/>
            <person name="Mouttaki H."/>
            <person name="Sieber J.R."/>
            <person name="Poweleit N."/>
            <person name="Zhou H."/>
            <person name="Lapidus A.L."/>
            <person name="Daligault H.E."/>
            <person name="Land M."/>
            <person name="Gilna P."/>
            <person name="Ivanova N."/>
            <person name="Kyrpides N."/>
            <person name="Culley D.E."/>
            <person name="McInerney M.J."/>
        </authorList>
    </citation>
    <scope>NUCLEOTIDE SEQUENCE [LARGE SCALE GENOMIC DNA]</scope>
    <source>
        <strain evidence="3">ATCC 27890 / DSM 864 / NBRC 100397 / JF-1</strain>
    </source>
</reference>
<keyword evidence="3" id="KW-1185">Reference proteome</keyword>
<accession>Q2FSP7</accession>
<feature type="transmembrane region" description="Helical" evidence="1">
    <location>
        <begin position="47"/>
        <end position="65"/>
    </location>
</feature>
<evidence type="ECO:0000313" key="3">
    <source>
        <dbReference type="Proteomes" id="UP000001941"/>
    </source>
</evidence>
<name>Q2FSP7_METHJ</name>
<dbReference type="Proteomes" id="UP000001941">
    <property type="component" value="Chromosome"/>
</dbReference>
<dbReference type="HOGENOM" id="CLU_2230385_0_0_2"/>
<protein>
    <submittedName>
        <fullName evidence="2">Uncharacterized protein</fullName>
    </submittedName>
</protein>
<dbReference type="EnsemblBacteria" id="ABD42693">
    <property type="protein sequence ID" value="ABD42693"/>
    <property type="gene ID" value="Mhun_3006"/>
</dbReference>
<keyword evidence="1" id="KW-1133">Transmembrane helix</keyword>
<organism evidence="2 3">
    <name type="scientific">Methanospirillum hungatei JF-1 (strain ATCC 27890 / DSM 864 / NBRC 100397 / JF-1)</name>
    <dbReference type="NCBI Taxonomy" id="323259"/>
    <lineage>
        <taxon>Archaea</taxon>
        <taxon>Methanobacteriati</taxon>
        <taxon>Methanobacteriota</taxon>
        <taxon>Stenosarchaea group</taxon>
        <taxon>Methanomicrobia</taxon>
        <taxon>Methanomicrobiales</taxon>
        <taxon>Methanospirillaceae</taxon>
        <taxon>Methanospirillum</taxon>
    </lineage>
</organism>
<dbReference type="KEGG" id="mhu:Mhun_3006"/>
<feature type="transmembrane region" description="Helical" evidence="1">
    <location>
        <begin position="7"/>
        <end position="35"/>
    </location>
</feature>
<keyword evidence="1" id="KW-0812">Transmembrane</keyword>
<dbReference type="RefSeq" id="WP_011449944.1">
    <property type="nucleotide sequence ID" value="NC_007796.1"/>
</dbReference>
<dbReference type="STRING" id="323259.Mhun_3006"/>
<gene>
    <name evidence="2" type="ordered locus">Mhun_3006</name>
</gene>
<evidence type="ECO:0000313" key="2">
    <source>
        <dbReference type="EMBL" id="ABD42693.1"/>
    </source>
</evidence>
<dbReference type="AlphaFoldDB" id="Q2FSP7"/>
<feature type="transmembrane region" description="Helical" evidence="1">
    <location>
        <begin position="72"/>
        <end position="91"/>
    </location>
</feature>
<dbReference type="OrthoDB" id="117511at2157"/>
<dbReference type="EMBL" id="CP000254">
    <property type="protein sequence ID" value="ABD42693.1"/>
    <property type="molecule type" value="Genomic_DNA"/>
</dbReference>